<dbReference type="GO" id="GO:0006412">
    <property type="term" value="P:translation"/>
    <property type="evidence" value="ECO:0007669"/>
    <property type="project" value="InterPro"/>
</dbReference>
<evidence type="ECO:0000256" key="2">
    <source>
        <dbReference type="ARBA" id="ARBA00022980"/>
    </source>
</evidence>
<keyword evidence="2 5" id="KW-0689">Ribosomal protein</keyword>
<gene>
    <name evidence="5" type="primary">rps10</name>
</gene>
<dbReference type="EMBL" id="MN514984">
    <property type="protein sequence ID" value="QGQ61995.1"/>
    <property type="molecule type" value="Genomic_DNA"/>
</dbReference>
<dbReference type="Gene3D" id="3.30.70.600">
    <property type="entry name" value="Ribosomal protein S10 domain"/>
    <property type="match status" value="1"/>
</dbReference>
<proteinExistence type="inferred from homology"/>
<dbReference type="GeneID" id="42903381"/>
<dbReference type="PANTHER" id="PTHR11700">
    <property type="entry name" value="30S RIBOSOMAL PROTEIN S10 FAMILY MEMBER"/>
    <property type="match status" value="1"/>
</dbReference>
<dbReference type="InterPro" id="IPR001848">
    <property type="entry name" value="Ribosomal_uS10"/>
</dbReference>
<feature type="domain" description="Small ribosomal subunit protein uS10" evidence="4">
    <location>
        <begin position="4"/>
        <end position="67"/>
    </location>
</feature>
<dbReference type="RefSeq" id="YP_009720783.1">
    <property type="nucleotide sequence ID" value="NC_045361.1"/>
</dbReference>
<dbReference type="Pfam" id="PF00338">
    <property type="entry name" value="Ribosomal_S10"/>
    <property type="match status" value="1"/>
</dbReference>
<evidence type="ECO:0000256" key="3">
    <source>
        <dbReference type="ARBA" id="ARBA00023274"/>
    </source>
</evidence>
<accession>A0A650BXC4</accession>
<evidence type="ECO:0000313" key="5">
    <source>
        <dbReference type="EMBL" id="QGQ61995.1"/>
    </source>
</evidence>
<keyword evidence="5" id="KW-0496">Mitochondrion</keyword>
<dbReference type="SUPFAM" id="SSF54999">
    <property type="entry name" value="Ribosomal protein S10"/>
    <property type="match status" value="1"/>
</dbReference>
<dbReference type="GO" id="GO:1990904">
    <property type="term" value="C:ribonucleoprotein complex"/>
    <property type="evidence" value="ECO:0007669"/>
    <property type="project" value="UniProtKB-KW"/>
</dbReference>
<comment type="similarity">
    <text evidence="1">Belongs to the universal ribosomal protein uS10 family.</text>
</comment>
<name>A0A650BXC4_9CHLO</name>
<dbReference type="GO" id="GO:0003735">
    <property type="term" value="F:structural constituent of ribosome"/>
    <property type="evidence" value="ECO:0007669"/>
    <property type="project" value="InterPro"/>
</dbReference>
<dbReference type="InterPro" id="IPR027486">
    <property type="entry name" value="Ribosomal_uS10_dom"/>
</dbReference>
<dbReference type="InterPro" id="IPR036838">
    <property type="entry name" value="Ribosomal_uS10_dom_sf"/>
</dbReference>
<reference evidence="5" key="1">
    <citation type="journal article" date="2019" name="PeerJ">
        <title>The inflated mitochondrial genomes of siphonous green algae reflect processes driving expansion of noncoding DNA and proliferation of introns.</title>
        <authorList>
            <person name="Repetti S.I."/>
            <person name="Jackson C.J."/>
            <person name="Judd L.M."/>
            <person name="Wick R.R."/>
            <person name="Holt K.E."/>
            <person name="Verbruggen H."/>
        </authorList>
    </citation>
    <scope>NUCLEOTIDE SEQUENCE</scope>
    <source>
        <strain evidence="5">SAG6.99</strain>
    </source>
</reference>
<dbReference type="AlphaFoldDB" id="A0A650BXC4"/>
<evidence type="ECO:0000256" key="1">
    <source>
        <dbReference type="ARBA" id="ARBA00007102"/>
    </source>
</evidence>
<evidence type="ECO:0000259" key="4">
    <source>
        <dbReference type="Pfam" id="PF00338"/>
    </source>
</evidence>
<organism evidence="5">
    <name type="scientific">Ostreobium quekettii</name>
    <dbReference type="NCBI Taxonomy" id="121088"/>
    <lineage>
        <taxon>Eukaryota</taxon>
        <taxon>Viridiplantae</taxon>
        <taxon>Chlorophyta</taxon>
        <taxon>core chlorophytes</taxon>
        <taxon>Ulvophyceae</taxon>
        <taxon>TCBD clade</taxon>
        <taxon>Bryopsidales</taxon>
        <taxon>Ostreobineae</taxon>
        <taxon>Ostreobiaceae</taxon>
        <taxon>Ostreobium</taxon>
    </lineage>
</organism>
<sequence>MPVVFLPSKKKIYTVCRSPHIDKKSREQFKILQYKKKIIAMSNNLLAICLLLHTIRISEFPGVQLHIVIQH</sequence>
<keyword evidence="3" id="KW-0687">Ribonucleoprotein</keyword>
<protein>
    <submittedName>
        <fullName evidence="5">Ribosomal protein S10</fullName>
    </submittedName>
</protein>
<dbReference type="GO" id="GO:0005840">
    <property type="term" value="C:ribosome"/>
    <property type="evidence" value="ECO:0007669"/>
    <property type="project" value="UniProtKB-KW"/>
</dbReference>
<geneLocation type="mitochondrion" evidence="5"/>